<gene>
    <name evidence="1" type="primary">BnaC03g59680D</name>
    <name evidence="1" type="ORF">GSBRNA2T00061006001</name>
</gene>
<evidence type="ECO:0000313" key="2">
    <source>
        <dbReference type="Proteomes" id="UP000028999"/>
    </source>
</evidence>
<dbReference type="EMBL" id="LK032017">
    <property type="protein sequence ID" value="CDY12052.1"/>
    <property type="molecule type" value="Genomic_DNA"/>
</dbReference>
<protein>
    <submittedName>
        <fullName evidence="1">BnaC03g59680D protein</fullName>
    </submittedName>
</protein>
<sequence>MSSINPKQSIMQTLEAMPEDMRLLIVSKVG</sequence>
<dbReference type="PaxDb" id="3708-A0A078FGG3"/>
<organism evidence="1 2">
    <name type="scientific">Brassica napus</name>
    <name type="common">Rape</name>
    <dbReference type="NCBI Taxonomy" id="3708"/>
    <lineage>
        <taxon>Eukaryota</taxon>
        <taxon>Viridiplantae</taxon>
        <taxon>Streptophyta</taxon>
        <taxon>Embryophyta</taxon>
        <taxon>Tracheophyta</taxon>
        <taxon>Spermatophyta</taxon>
        <taxon>Magnoliopsida</taxon>
        <taxon>eudicotyledons</taxon>
        <taxon>Gunneridae</taxon>
        <taxon>Pentapetalae</taxon>
        <taxon>rosids</taxon>
        <taxon>malvids</taxon>
        <taxon>Brassicales</taxon>
        <taxon>Brassicaceae</taxon>
        <taxon>Brassiceae</taxon>
        <taxon>Brassica</taxon>
    </lineage>
</organism>
<accession>A0A078FGG3</accession>
<dbReference type="AlphaFoldDB" id="A0A078FGG3"/>
<proteinExistence type="predicted"/>
<dbReference type="Gramene" id="CDX76603">
    <property type="protein sequence ID" value="CDX76603"/>
    <property type="gene ID" value="GSBRNA2T00127057001"/>
</dbReference>
<evidence type="ECO:0000313" key="1">
    <source>
        <dbReference type="EMBL" id="CDY12052.1"/>
    </source>
</evidence>
<reference evidence="1 2" key="1">
    <citation type="journal article" date="2014" name="Science">
        <title>Plant genetics. Early allopolyploid evolution in the post-Neolithic Brassica napus oilseed genome.</title>
        <authorList>
            <person name="Chalhoub B."/>
            <person name="Denoeud F."/>
            <person name="Liu S."/>
            <person name="Parkin I.A."/>
            <person name="Tang H."/>
            <person name="Wang X."/>
            <person name="Chiquet J."/>
            <person name="Belcram H."/>
            <person name="Tong C."/>
            <person name="Samans B."/>
            <person name="Correa M."/>
            <person name="Da Silva C."/>
            <person name="Just J."/>
            <person name="Falentin C."/>
            <person name="Koh C.S."/>
            <person name="Le Clainche I."/>
            <person name="Bernard M."/>
            <person name="Bento P."/>
            <person name="Noel B."/>
            <person name="Labadie K."/>
            <person name="Alberti A."/>
            <person name="Charles M."/>
            <person name="Arnaud D."/>
            <person name="Guo H."/>
            <person name="Daviaud C."/>
            <person name="Alamery S."/>
            <person name="Jabbari K."/>
            <person name="Zhao M."/>
            <person name="Edger P.P."/>
            <person name="Chelaifa H."/>
            <person name="Tack D."/>
            <person name="Lassalle G."/>
            <person name="Mestiri I."/>
            <person name="Schnel N."/>
            <person name="Le Paslier M.C."/>
            <person name="Fan G."/>
            <person name="Renault V."/>
            <person name="Bayer P.E."/>
            <person name="Golicz A.A."/>
            <person name="Manoli S."/>
            <person name="Lee T.H."/>
            <person name="Thi V.H."/>
            <person name="Chalabi S."/>
            <person name="Hu Q."/>
            <person name="Fan C."/>
            <person name="Tollenaere R."/>
            <person name="Lu Y."/>
            <person name="Battail C."/>
            <person name="Shen J."/>
            <person name="Sidebottom C.H."/>
            <person name="Wang X."/>
            <person name="Canaguier A."/>
            <person name="Chauveau A."/>
            <person name="Berard A."/>
            <person name="Deniot G."/>
            <person name="Guan M."/>
            <person name="Liu Z."/>
            <person name="Sun F."/>
            <person name="Lim Y.P."/>
            <person name="Lyons E."/>
            <person name="Town C.D."/>
            <person name="Bancroft I."/>
            <person name="Wang X."/>
            <person name="Meng J."/>
            <person name="Ma J."/>
            <person name="Pires J.C."/>
            <person name="King G.J."/>
            <person name="Brunel D."/>
            <person name="Delourme R."/>
            <person name="Renard M."/>
            <person name="Aury J.M."/>
            <person name="Adams K.L."/>
            <person name="Batley J."/>
            <person name="Snowdon R.J."/>
            <person name="Tost J."/>
            <person name="Edwards D."/>
            <person name="Zhou Y."/>
            <person name="Hua W."/>
            <person name="Sharpe A.G."/>
            <person name="Paterson A.H."/>
            <person name="Guan C."/>
            <person name="Wincker P."/>
        </authorList>
    </citation>
    <scope>NUCLEOTIDE SEQUENCE [LARGE SCALE GENOMIC DNA]</scope>
    <source>
        <strain evidence="2">cv. Darmor-bzh</strain>
    </source>
</reference>
<name>A0A078FGG3_BRANA</name>
<dbReference type="Gramene" id="CDY12052">
    <property type="protein sequence ID" value="CDY12052"/>
    <property type="gene ID" value="GSBRNA2T00061006001"/>
</dbReference>
<keyword evidence="2" id="KW-1185">Reference proteome</keyword>
<dbReference type="Proteomes" id="UP000028999">
    <property type="component" value="Unassembled WGS sequence"/>
</dbReference>